<protein>
    <submittedName>
        <fullName evidence="7">CD209 antigen-like protein C isoform X3</fullName>
    </submittedName>
</protein>
<dbReference type="InterPro" id="IPR018378">
    <property type="entry name" value="C-type_lectin_CS"/>
</dbReference>
<dbReference type="SMART" id="SM00034">
    <property type="entry name" value="CLECT"/>
    <property type="match status" value="1"/>
</dbReference>
<sequence length="249" mass="28227">MEEIYVNVERIKSVNPRPSTNQTGPSSSERTFHGVVILSLGLLSVSLLAGLIGLGVHHYNSVQRSAAELSSVRANLTDRQATDDKISFLTEERDQLNASLIKMTEELVRLQTLSKQMKCCPDDWSLFNAACYFLSRNTGPWENGRMDCRARGADLVVIDSLEKQMFMSNFTKRKTQAWIGLTDEAHEGTWIWIDGSQLTLMYWREGQPDNKGDNKPENCAHIITGEKNLNNWNDLPCENNLSWICEKKD</sequence>
<keyword evidence="1" id="KW-0430">Lectin</keyword>
<dbReference type="PROSITE" id="PS00615">
    <property type="entry name" value="C_TYPE_LECTIN_1"/>
    <property type="match status" value="1"/>
</dbReference>
<dbReference type="InterPro" id="IPR001304">
    <property type="entry name" value="C-type_lectin-like"/>
</dbReference>
<reference evidence="7" key="1">
    <citation type="submission" date="2025-08" db="UniProtKB">
        <authorList>
            <consortium name="RefSeq"/>
        </authorList>
    </citation>
    <scope>IDENTIFICATION</scope>
    <source>
        <tissue evidence="7">Brain</tissue>
    </source>
</reference>
<keyword evidence="4" id="KW-1133">Transmembrane helix</keyword>
<keyword evidence="3" id="KW-0175">Coiled coil</keyword>
<proteinExistence type="predicted"/>
<keyword evidence="4" id="KW-0812">Transmembrane</keyword>
<dbReference type="AlphaFoldDB" id="A0AAJ8DLA9"/>
<name>A0AAJ8DLA9_LATCA</name>
<evidence type="ECO:0000256" key="4">
    <source>
        <dbReference type="SAM" id="Phobius"/>
    </source>
</evidence>
<dbReference type="Pfam" id="PF00059">
    <property type="entry name" value="Lectin_C"/>
    <property type="match status" value="1"/>
</dbReference>
<dbReference type="Gene3D" id="3.10.100.10">
    <property type="entry name" value="Mannose-Binding Protein A, subunit A"/>
    <property type="match status" value="1"/>
</dbReference>
<feature type="domain" description="C-type lectin" evidence="5">
    <location>
        <begin position="127"/>
        <end position="246"/>
    </location>
</feature>
<evidence type="ECO:0000256" key="2">
    <source>
        <dbReference type="ARBA" id="ARBA00023157"/>
    </source>
</evidence>
<gene>
    <name evidence="7" type="primary">LOC108872799</name>
</gene>
<evidence type="ECO:0000256" key="3">
    <source>
        <dbReference type="SAM" id="Coils"/>
    </source>
</evidence>
<evidence type="ECO:0000256" key="1">
    <source>
        <dbReference type="ARBA" id="ARBA00022734"/>
    </source>
</evidence>
<evidence type="ECO:0000259" key="5">
    <source>
        <dbReference type="PROSITE" id="PS50041"/>
    </source>
</evidence>
<dbReference type="InterPro" id="IPR033989">
    <property type="entry name" value="CD209-like_CTLD"/>
</dbReference>
<dbReference type="InterPro" id="IPR050111">
    <property type="entry name" value="C-type_lectin/snaclec_domain"/>
</dbReference>
<dbReference type="RefSeq" id="XP_050923307.1">
    <property type="nucleotide sequence ID" value="XM_051067350.1"/>
</dbReference>
<dbReference type="SUPFAM" id="SSF56436">
    <property type="entry name" value="C-type lectin-like"/>
    <property type="match status" value="1"/>
</dbReference>
<dbReference type="GeneID" id="108872799"/>
<dbReference type="Proteomes" id="UP000694890">
    <property type="component" value="Linkage group LG1"/>
</dbReference>
<dbReference type="GO" id="GO:0030246">
    <property type="term" value="F:carbohydrate binding"/>
    <property type="evidence" value="ECO:0007669"/>
    <property type="project" value="UniProtKB-KW"/>
</dbReference>
<dbReference type="PROSITE" id="PS50041">
    <property type="entry name" value="C_TYPE_LECTIN_2"/>
    <property type="match status" value="1"/>
</dbReference>
<feature type="transmembrane region" description="Helical" evidence="4">
    <location>
        <begin position="32"/>
        <end position="56"/>
    </location>
</feature>
<accession>A0AAJ8DLA9</accession>
<dbReference type="PANTHER" id="PTHR22803">
    <property type="entry name" value="MANNOSE, PHOSPHOLIPASE, LECTIN RECEPTOR RELATED"/>
    <property type="match status" value="1"/>
</dbReference>
<evidence type="ECO:0000313" key="6">
    <source>
        <dbReference type="Proteomes" id="UP000694890"/>
    </source>
</evidence>
<organism evidence="6 7">
    <name type="scientific">Lates calcarifer</name>
    <name type="common">Barramundi</name>
    <name type="synonym">Holocentrus calcarifer</name>
    <dbReference type="NCBI Taxonomy" id="8187"/>
    <lineage>
        <taxon>Eukaryota</taxon>
        <taxon>Metazoa</taxon>
        <taxon>Chordata</taxon>
        <taxon>Craniata</taxon>
        <taxon>Vertebrata</taxon>
        <taxon>Euteleostomi</taxon>
        <taxon>Actinopterygii</taxon>
        <taxon>Neopterygii</taxon>
        <taxon>Teleostei</taxon>
        <taxon>Neoteleostei</taxon>
        <taxon>Acanthomorphata</taxon>
        <taxon>Carangaria</taxon>
        <taxon>Carangaria incertae sedis</taxon>
        <taxon>Centropomidae</taxon>
        <taxon>Lates</taxon>
    </lineage>
</organism>
<dbReference type="InterPro" id="IPR016186">
    <property type="entry name" value="C-type_lectin-like/link_sf"/>
</dbReference>
<dbReference type="InterPro" id="IPR016187">
    <property type="entry name" value="CTDL_fold"/>
</dbReference>
<dbReference type="CDD" id="cd03590">
    <property type="entry name" value="CLECT_DC-SIGN_like"/>
    <property type="match status" value="1"/>
</dbReference>
<keyword evidence="4" id="KW-0472">Membrane</keyword>
<keyword evidence="2" id="KW-1015">Disulfide bond</keyword>
<feature type="coiled-coil region" evidence="3">
    <location>
        <begin position="86"/>
        <end position="113"/>
    </location>
</feature>
<evidence type="ECO:0000313" key="7">
    <source>
        <dbReference type="RefSeq" id="XP_050923307.1"/>
    </source>
</evidence>